<evidence type="ECO:0000313" key="8">
    <source>
        <dbReference type="EMBL" id="GMN49031.1"/>
    </source>
</evidence>
<evidence type="ECO:0000256" key="4">
    <source>
        <dbReference type="ARBA" id="ARBA00022989"/>
    </source>
</evidence>
<keyword evidence="4 6" id="KW-1133">Transmembrane helix</keyword>
<dbReference type="AlphaFoldDB" id="A0AA88DAJ3"/>
<feature type="signal peptide" evidence="7">
    <location>
        <begin position="1"/>
        <end position="16"/>
    </location>
</feature>
<evidence type="ECO:0000256" key="1">
    <source>
        <dbReference type="ARBA" id="ARBA00004141"/>
    </source>
</evidence>
<feature type="transmembrane region" description="Helical" evidence="6">
    <location>
        <begin position="171"/>
        <end position="188"/>
    </location>
</feature>
<keyword evidence="3 6" id="KW-0812">Transmembrane</keyword>
<comment type="subcellular location">
    <subcellularLocation>
        <location evidence="1">Membrane</location>
        <topology evidence="1">Multi-pass membrane protein</topology>
    </subcellularLocation>
</comment>
<evidence type="ECO:0000256" key="5">
    <source>
        <dbReference type="ARBA" id="ARBA00023136"/>
    </source>
</evidence>
<accession>A0AA88DAJ3</accession>
<dbReference type="Proteomes" id="UP001187192">
    <property type="component" value="Unassembled WGS sequence"/>
</dbReference>
<evidence type="ECO:0000256" key="6">
    <source>
        <dbReference type="SAM" id="Phobius"/>
    </source>
</evidence>
<comment type="caution">
    <text evidence="8">The sequence shown here is derived from an EMBL/GenBank/DDBJ whole genome shotgun (WGS) entry which is preliminary data.</text>
</comment>
<keyword evidence="5 6" id="KW-0472">Membrane</keyword>
<evidence type="ECO:0000256" key="2">
    <source>
        <dbReference type="ARBA" id="ARBA00005982"/>
    </source>
</evidence>
<gene>
    <name evidence="8" type="ORF">TIFTF001_018219</name>
</gene>
<reference evidence="8" key="1">
    <citation type="submission" date="2023-07" db="EMBL/GenBank/DDBJ databases">
        <title>draft genome sequence of fig (Ficus carica).</title>
        <authorList>
            <person name="Takahashi T."/>
            <person name="Nishimura K."/>
        </authorList>
    </citation>
    <scope>NUCLEOTIDE SEQUENCE</scope>
</reference>
<dbReference type="InterPro" id="IPR000109">
    <property type="entry name" value="POT_fam"/>
</dbReference>
<evidence type="ECO:0000256" key="3">
    <source>
        <dbReference type="ARBA" id="ARBA00022692"/>
    </source>
</evidence>
<feature type="chain" id="PRO_5041639187" evidence="7">
    <location>
        <begin position="17"/>
        <end position="255"/>
    </location>
</feature>
<dbReference type="Gene3D" id="1.20.1250.20">
    <property type="entry name" value="MFS general substrate transporter like domains"/>
    <property type="match status" value="1"/>
</dbReference>
<organism evidence="8 9">
    <name type="scientific">Ficus carica</name>
    <name type="common">Common fig</name>
    <dbReference type="NCBI Taxonomy" id="3494"/>
    <lineage>
        <taxon>Eukaryota</taxon>
        <taxon>Viridiplantae</taxon>
        <taxon>Streptophyta</taxon>
        <taxon>Embryophyta</taxon>
        <taxon>Tracheophyta</taxon>
        <taxon>Spermatophyta</taxon>
        <taxon>Magnoliopsida</taxon>
        <taxon>eudicotyledons</taxon>
        <taxon>Gunneridae</taxon>
        <taxon>Pentapetalae</taxon>
        <taxon>rosids</taxon>
        <taxon>fabids</taxon>
        <taxon>Rosales</taxon>
        <taxon>Moraceae</taxon>
        <taxon>Ficeae</taxon>
        <taxon>Ficus</taxon>
    </lineage>
</organism>
<dbReference type="EMBL" id="BTGU01000029">
    <property type="protein sequence ID" value="GMN49031.1"/>
    <property type="molecule type" value="Genomic_DNA"/>
</dbReference>
<feature type="transmembrane region" description="Helical" evidence="6">
    <location>
        <begin position="120"/>
        <end position="142"/>
    </location>
</feature>
<comment type="similarity">
    <text evidence="2">Belongs to the major facilitator superfamily. Proton-dependent oligopeptide transporter (POT/PTR) (TC 2.A.17) family.</text>
</comment>
<dbReference type="PANTHER" id="PTHR11654">
    <property type="entry name" value="OLIGOPEPTIDE TRANSPORTER-RELATED"/>
    <property type="match status" value="1"/>
</dbReference>
<dbReference type="InterPro" id="IPR036259">
    <property type="entry name" value="MFS_trans_sf"/>
</dbReference>
<sequence length="255" mass="28603">MLPVLLVTFIPSITSAQSQTLFIKQGTTLDRSLGPHFSVPPASLMAFVTIFMLTTIVVYNSCFIPTVCRYTKNPSGIMLLQRFGIGLVLHIIISLTASFTKRKRLSVARAHGVFGKNETVPLTVFILLPHEFAILGLTDVFWRFQSKSFSNDQAPEGMKSLGASFFTTRKGVGNFLCTIILTTVSDITKRHGHGVWVLDNLNVSHLDYYYAFVAVLAFLNFLFFLLVAKFFVYNAEVKKYNNVDLNDQKTLQNIN</sequence>
<feature type="transmembrane region" description="Helical" evidence="6">
    <location>
        <begin position="208"/>
        <end position="232"/>
    </location>
</feature>
<dbReference type="GO" id="GO:0016020">
    <property type="term" value="C:membrane"/>
    <property type="evidence" value="ECO:0007669"/>
    <property type="project" value="UniProtKB-SubCell"/>
</dbReference>
<protein>
    <submittedName>
        <fullName evidence="8">Uncharacterized protein</fullName>
    </submittedName>
</protein>
<proteinExistence type="inferred from homology"/>
<name>A0AA88DAJ3_FICCA</name>
<dbReference type="Pfam" id="PF00854">
    <property type="entry name" value="PTR2"/>
    <property type="match status" value="1"/>
</dbReference>
<feature type="transmembrane region" description="Helical" evidence="6">
    <location>
        <begin position="42"/>
        <end position="67"/>
    </location>
</feature>
<keyword evidence="7" id="KW-0732">Signal</keyword>
<feature type="transmembrane region" description="Helical" evidence="6">
    <location>
        <begin position="79"/>
        <end position="100"/>
    </location>
</feature>
<evidence type="ECO:0000313" key="9">
    <source>
        <dbReference type="Proteomes" id="UP001187192"/>
    </source>
</evidence>
<dbReference type="GO" id="GO:0022857">
    <property type="term" value="F:transmembrane transporter activity"/>
    <property type="evidence" value="ECO:0007669"/>
    <property type="project" value="InterPro"/>
</dbReference>
<evidence type="ECO:0000256" key="7">
    <source>
        <dbReference type="SAM" id="SignalP"/>
    </source>
</evidence>
<keyword evidence="9" id="KW-1185">Reference proteome</keyword>